<sequence>MTVHERDCAPCDAARAVVDELAAHWDPIGNWDEVEALDGHGGTLRDQAVRLVADVLHRYPLPAPPRRPT</sequence>
<dbReference type="RefSeq" id="WP_112281417.1">
    <property type="nucleotide sequence ID" value="NZ_MASW01000002.1"/>
</dbReference>
<reference evidence="1 2" key="1">
    <citation type="submission" date="2016-07" db="EMBL/GenBank/DDBJ databases">
        <title>Draft genome sequence of Prauserella muralis DSM 45305, isolated from a mould-covered wall in an indoor environment.</title>
        <authorList>
            <person name="Ruckert C."/>
            <person name="Albersmeier A."/>
            <person name="Jiang C.-L."/>
            <person name="Jiang Y."/>
            <person name="Kalinowski J."/>
            <person name="Schneider O."/>
            <person name="Winkler A."/>
            <person name="Zotchev S.B."/>
        </authorList>
    </citation>
    <scope>NUCLEOTIDE SEQUENCE [LARGE SCALE GENOMIC DNA]</scope>
    <source>
        <strain evidence="1 2">DSM 45305</strain>
    </source>
</reference>
<evidence type="ECO:0000313" key="2">
    <source>
        <dbReference type="Proteomes" id="UP000249915"/>
    </source>
</evidence>
<protein>
    <submittedName>
        <fullName evidence="1">Uncharacterized protein</fullName>
    </submittedName>
</protein>
<evidence type="ECO:0000313" key="1">
    <source>
        <dbReference type="EMBL" id="PXY27417.1"/>
    </source>
</evidence>
<dbReference type="Proteomes" id="UP000249915">
    <property type="component" value="Unassembled WGS sequence"/>
</dbReference>
<dbReference type="AlphaFoldDB" id="A0A2V4B088"/>
<gene>
    <name evidence="1" type="ORF">BAY60_13360</name>
</gene>
<name>A0A2V4B088_9PSEU</name>
<accession>A0A2V4B088</accession>
<comment type="caution">
    <text evidence="1">The sequence shown here is derived from an EMBL/GenBank/DDBJ whole genome shotgun (WGS) entry which is preliminary data.</text>
</comment>
<organism evidence="1 2">
    <name type="scientific">Prauserella muralis</name>
    <dbReference type="NCBI Taxonomy" id="588067"/>
    <lineage>
        <taxon>Bacteria</taxon>
        <taxon>Bacillati</taxon>
        <taxon>Actinomycetota</taxon>
        <taxon>Actinomycetes</taxon>
        <taxon>Pseudonocardiales</taxon>
        <taxon>Pseudonocardiaceae</taxon>
        <taxon>Prauserella</taxon>
    </lineage>
</organism>
<dbReference type="OrthoDB" id="3700100at2"/>
<dbReference type="EMBL" id="MASW01000002">
    <property type="protein sequence ID" value="PXY27417.1"/>
    <property type="molecule type" value="Genomic_DNA"/>
</dbReference>
<keyword evidence="2" id="KW-1185">Reference proteome</keyword>
<proteinExistence type="predicted"/>